<dbReference type="InterPro" id="IPR037923">
    <property type="entry name" value="HTH-like"/>
</dbReference>
<dbReference type="SUPFAM" id="SSF51215">
    <property type="entry name" value="Regulatory protein AraC"/>
    <property type="match status" value="1"/>
</dbReference>
<dbReference type="Pfam" id="PF12833">
    <property type="entry name" value="HTH_18"/>
    <property type="match status" value="1"/>
</dbReference>
<keyword evidence="6" id="KW-1185">Reference proteome</keyword>
<keyword evidence="2" id="KW-0238">DNA-binding</keyword>
<dbReference type="RefSeq" id="WP_207976364.1">
    <property type="nucleotide sequence ID" value="NZ_JAGDEL010000004.1"/>
</dbReference>
<evidence type="ECO:0000256" key="3">
    <source>
        <dbReference type="ARBA" id="ARBA00023163"/>
    </source>
</evidence>
<accession>A0ABS3MZP4</accession>
<protein>
    <submittedName>
        <fullName evidence="5">Helix-turn-helix domain-containing protein</fullName>
    </submittedName>
</protein>
<evidence type="ECO:0000256" key="1">
    <source>
        <dbReference type="ARBA" id="ARBA00023015"/>
    </source>
</evidence>
<dbReference type="PROSITE" id="PS01124">
    <property type="entry name" value="HTH_ARAC_FAMILY_2"/>
    <property type="match status" value="1"/>
</dbReference>
<keyword evidence="1" id="KW-0805">Transcription regulation</keyword>
<dbReference type="SUPFAM" id="SSF46689">
    <property type="entry name" value="Homeodomain-like"/>
    <property type="match status" value="2"/>
</dbReference>
<sequence>MILCMKEYGHEYAEHWFYTPTLIENAGGLNIIRAGQNLAKKNYHIGPRFIPYFSMHCIINGSGTYIDEGKHYTIQAGDLFCLYANHTHSYYTDPKNPLEMVWIAFDGRQALSMLDMLGITEDHTYIHNILTDKSRNTLTYLIKLFQHYDENLQFKKISLIYELFDNLYEEIRRKNITKPVIEKDWIKNGKDFIDMYYSEGISVNDVANYVGINRTHFSNVFTKRVGINPNSYIQRKVMERAAQLLADHTNSITEIALSLYYSDVYSFSRSFKNYYGISPSAYREEKMMNS</sequence>
<dbReference type="Proteomes" id="UP000663981">
    <property type="component" value="Unassembled WGS sequence"/>
</dbReference>
<evidence type="ECO:0000313" key="6">
    <source>
        <dbReference type="Proteomes" id="UP000663981"/>
    </source>
</evidence>
<evidence type="ECO:0000313" key="5">
    <source>
        <dbReference type="EMBL" id="MBO1511385.1"/>
    </source>
</evidence>
<dbReference type="InterPro" id="IPR009057">
    <property type="entry name" value="Homeodomain-like_sf"/>
</dbReference>
<dbReference type="InterPro" id="IPR003313">
    <property type="entry name" value="AraC-bd"/>
</dbReference>
<name>A0ABS3MZP4_9BACI</name>
<evidence type="ECO:0000259" key="4">
    <source>
        <dbReference type="PROSITE" id="PS01124"/>
    </source>
</evidence>
<dbReference type="PANTHER" id="PTHR43280:SF28">
    <property type="entry name" value="HTH-TYPE TRANSCRIPTIONAL ACTIVATOR RHAS"/>
    <property type="match status" value="1"/>
</dbReference>
<dbReference type="InterPro" id="IPR018060">
    <property type="entry name" value="HTH_AraC"/>
</dbReference>
<reference evidence="5 6" key="1">
    <citation type="submission" date="2021-03" db="EMBL/GenBank/DDBJ databases">
        <title>Whole genome sequence of Metabacillus bambusae BG109.</title>
        <authorList>
            <person name="Jeong J.W."/>
        </authorList>
    </citation>
    <scope>NUCLEOTIDE SEQUENCE [LARGE SCALE GENOMIC DNA]</scope>
    <source>
        <strain evidence="5 6">BG109</strain>
    </source>
</reference>
<dbReference type="Gene3D" id="2.60.120.10">
    <property type="entry name" value="Jelly Rolls"/>
    <property type="match status" value="1"/>
</dbReference>
<dbReference type="EMBL" id="JAGDEL010000004">
    <property type="protein sequence ID" value="MBO1511385.1"/>
    <property type="molecule type" value="Genomic_DNA"/>
</dbReference>
<organism evidence="5 6">
    <name type="scientific">Metabacillus bambusae</name>
    <dbReference type="NCBI Taxonomy" id="2795218"/>
    <lineage>
        <taxon>Bacteria</taxon>
        <taxon>Bacillati</taxon>
        <taxon>Bacillota</taxon>
        <taxon>Bacilli</taxon>
        <taxon>Bacillales</taxon>
        <taxon>Bacillaceae</taxon>
        <taxon>Metabacillus</taxon>
    </lineage>
</organism>
<dbReference type="PRINTS" id="PR00032">
    <property type="entry name" value="HTHARAC"/>
</dbReference>
<proteinExistence type="predicted"/>
<dbReference type="PANTHER" id="PTHR43280">
    <property type="entry name" value="ARAC-FAMILY TRANSCRIPTIONAL REGULATOR"/>
    <property type="match status" value="1"/>
</dbReference>
<dbReference type="InterPro" id="IPR014710">
    <property type="entry name" value="RmlC-like_jellyroll"/>
</dbReference>
<keyword evidence="3" id="KW-0804">Transcription</keyword>
<evidence type="ECO:0000256" key="2">
    <source>
        <dbReference type="ARBA" id="ARBA00023125"/>
    </source>
</evidence>
<dbReference type="InterPro" id="IPR020449">
    <property type="entry name" value="Tscrpt_reg_AraC-type_HTH"/>
</dbReference>
<feature type="domain" description="HTH araC/xylS-type" evidence="4">
    <location>
        <begin position="187"/>
        <end position="285"/>
    </location>
</feature>
<dbReference type="Pfam" id="PF02311">
    <property type="entry name" value="AraC_binding"/>
    <property type="match status" value="1"/>
</dbReference>
<gene>
    <name evidence="5" type="ORF">I7822_06855</name>
</gene>
<dbReference type="SMART" id="SM00342">
    <property type="entry name" value="HTH_ARAC"/>
    <property type="match status" value="1"/>
</dbReference>
<dbReference type="Gene3D" id="1.10.10.60">
    <property type="entry name" value="Homeodomain-like"/>
    <property type="match status" value="2"/>
</dbReference>
<comment type="caution">
    <text evidence="5">The sequence shown here is derived from an EMBL/GenBank/DDBJ whole genome shotgun (WGS) entry which is preliminary data.</text>
</comment>